<dbReference type="Gene3D" id="2.120.10.30">
    <property type="entry name" value="TolB, C-terminal domain"/>
    <property type="match status" value="1"/>
</dbReference>
<dbReference type="GO" id="GO:0008270">
    <property type="term" value="F:zinc ion binding"/>
    <property type="evidence" value="ECO:0007669"/>
    <property type="project" value="UniProtKB-KW"/>
</dbReference>
<dbReference type="EMBL" id="QAAD01000010">
    <property type="protein sequence ID" value="PTN08228.1"/>
    <property type="molecule type" value="Genomic_DNA"/>
</dbReference>
<dbReference type="AlphaFoldDB" id="A0A2T5C0W7"/>
<dbReference type="SUPFAM" id="SSF63829">
    <property type="entry name" value="Calcium-dependent phosphotriesterase"/>
    <property type="match status" value="1"/>
</dbReference>
<keyword evidence="3" id="KW-1185">Reference proteome</keyword>
<dbReference type="OrthoDB" id="1114659at2"/>
<evidence type="ECO:0000256" key="1">
    <source>
        <dbReference type="SAM" id="Phobius"/>
    </source>
</evidence>
<dbReference type="InterPro" id="IPR050952">
    <property type="entry name" value="TRIM-NHL_E3_ligases"/>
</dbReference>
<dbReference type="RefSeq" id="WP_107822669.1">
    <property type="nucleotide sequence ID" value="NZ_OY782574.1"/>
</dbReference>
<dbReference type="GO" id="GO:0000209">
    <property type="term" value="P:protein polyubiquitination"/>
    <property type="evidence" value="ECO:0007669"/>
    <property type="project" value="TreeGrafter"/>
</dbReference>
<dbReference type="PANTHER" id="PTHR24104:SF25">
    <property type="entry name" value="PROTEIN LIN-41"/>
    <property type="match status" value="1"/>
</dbReference>
<accession>A0A2T5C0W7</accession>
<reference evidence="2 3" key="1">
    <citation type="submission" date="2018-04" db="EMBL/GenBank/DDBJ databases">
        <title>Genomic Encyclopedia of Archaeal and Bacterial Type Strains, Phase II (KMG-II): from individual species to whole genera.</title>
        <authorList>
            <person name="Goeker M."/>
        </authorList>
    </citation>
    <scope>NUCLEOTIDE SEQUENCE [LARGE SCALE GENOMIC DNA]</scope>
    <source>
        <strain evidence="2 3">DSM 28823</strain>
    </source>
</reference>
<keyword evidence="1" id="KW-0472">Membrane</keyword>
<evidence type="ECO:0008006" key="4">
    <source>
        <dbReference type="Google" id="ProtNLM"/>
    </source>
</evidence>
<dbReference type="Proteomes" id="UP000243525">
    <property type="component" value="Unassembled WGS sequence"/>
</dbReference>
<organism evidence="2 3">
    <name type="scientific">Mangrovibacterium marinum</name>
    <dbReference type="NCBI Taxonomy" id="1639118"/>
    <lineage>
        <taxon>Bacteria</taxon>
        <taxon>Pseudomonadati</taxon>
        <taxon>Bacteroidota</taxon>
        <taxon>Bacteroidia</taxon>
        <taxon>Marinilabiliales</taxon>
        <taxon>Prolixibacteraceae</taxon>
        <taxon>Mangrovibacterium</taxon>
    </lineage>
</organism>
<name>A0A2T5C0W7_9BACT</name>
<keyword evidence="1" id="KW-1133">Transmembrane helix</keyword>
<keyword evidence="1" id="KW-0812">Transmembrane</keyword>
<comment type="caution">
    <text evidence="2">The sequence shown here is derived from an EMBL/GenBank/DDBJ whole genome shotgun (WGS) entry which is preliminary data.</text>
</comment>
<feature type="transmembrane region" description="Helical" evidence="1">
    <location>
        <begin position="7"/>
        <end position="25"/>
    </location>
</feature>
<gene>
    <name evidence="2" type="ORF">C8N47_110114</name>
</gene>
<sequence>MGKTIKLIINILIFIVVIGFIGYMVSSVNKDEKSPATTVVQEAFVSPMEKVKTFDFPFEIEHFVLSEKQIFLTDSQTVYVYRANGETLNSFPIKSGMRDIEVADDKLYVLYPTFIDVYSTNGDSVNHWEACSDRSDYCAMALTNDFVFVTDAQNKNICKYTREGNFVKFIASPHNFIIPSYSFDIFNHNDTIYAVNSGRHLIESYTTDGDFIASFGGSGTESGFFAGCCNPAHIQIDRNGQFFTSEKGNPRISTFKKNGQFDQVLLNNQLLGGGYDAYEIGIDANRLFVAGKNHIDIYAFKN</sequence>
<proteinExistence type="predicted"/>
<evidence type="ECO:0000313" key="2">
    <source>
        <dbReference type="EMBL" id="PTN08228.1"/>
    </source>
</evidence>
<dbReference type="GO" id="GO:0043161">
    <property type="term" value="P:proteasome-mediated ubiquitin-dependent protein catabolic process"/>
    <property type="evidence" value="ECO:0007669"/>
    <property type="project" value="TreeGrafter"/>
</dbReference>
<dbReference type="GO" id="GO:0061630">
    <property type="term" value="F:ubiquitin protein ligase activity"/>
    <property type="evidence" value="ECO:0007669"/>
    <property type="project" value="TreeGrafter"/>
</dbReference>
<protein>
    <recommendedName>
        <fullName evidence="4">NHL repeat-containing protein</fullName>
    </recommendedName>
</protein>
<dbReference type="InterPro" id="IPR011042">
    <property type="entry name" value="6-blade_b-propeller_TolB-like"/>
</dbReference>
<dbReference type="PANTHER" id="PTHR24104">
    <property type="entry name" value="E3 UBIQUITIN-PROTEIN LIGASE NHLRC1-RELATED"/>
    <property type="match status" value="1"/>
</dbReference>
<evidence type="ECO:0000313" key="3">
    <source>
        <dbReference type="Proteomes" id="UP000243525"/>
    </source>
</evidence>